<dbReference type="EnsemblMetazoa" id="XM_022795471">
    <property type="protein sequence ID" value="XP_022651206"/>
    <property type="gene ID" value="LOC111246224"/>
</dbReference>
<feature type="transmembrane region" description="Helical" evidence="13">
    <location>
        <begin position="731"/>
        <end position="752"/>
    </location>
</feature>
<dbReference type="KEGG" id="vde:111246224"/>
<dbReference type="Gene3D" id="3.30.360.10">
    <property type="entry name" value="Dihydrodipicolinate Reductase, domain 2"/>
    <property type="match status" value="1"/>
</dbReference>
<evidence type="ECO:0000313" key="17">
    <source>
        <dbReference type="Proteomes" id="UP000594260"/>
    </source>
</evidence>
<feature type="compositionally biased region" description="Basic residues" evidence="12">
    <location>
        <begin position="704"/>
        <end position="714"/>
    </location>
</feature>
<dbReference type="UniPathway" id="UPA00115">
    <property type="reaction ID" value="UER00408"/>
</dbReference>
<dbReference type="PRINTS" id="PR00079">
    <property type="entry name" value="G6PDHDRGNASE"/>
</dbReference>
<dbReference type="GO" id="GO:0009051">
    <property type="term" value="P:pentose-phosphate shunt, oxidative branch"/>
    <property type="evidence" value="ECO:0007669"/>
    <property type="project" value="TreeGrafter"/>
</dbReference>
<dbReference type="GeneID" id="111246224"/>
<dbReference type="Pfam" id="PF02781">
    <property type="entry name" value="G6PD_C"/>
    <property type="match status" value="1"/>
</dbReference>
<feature type="region of interest" description="Disordered" evidence="12">
    <location>
        <begin position="638"/>
        <end position="667"/>
    </location>
</feature>
<dbReference type="FunFam" id="3.40.50.720:FF:000111">
    <property type="entry name" value="Glucose-6-phosphate 1-dehydrogenase"/>
    <property type="match status" value="1"/>
</dbReference>
<keyword evidence="8 11" id="KW-0560">Oxidoreductase</keyword>
<dbReference type="NCBIfam" id="TIGR00871">
    <property type="entry name" value="zwf"/>
    <property type="match status" value="1"/>
</dbReference>
<dbReference type="RefSeq" id="XP_022651205.1">
    <property type="nucleotide sequence ID" value="XM_022795470.1"/>
</dbReference>
<evidence type="ECO:0000256" key="1">
    <source>
        <dbReference type="ARBA" id="ARBA00002914"/>
    </source>
</evidence>
<dbReference type="EnsemblMetazoa" id="XM_022795469">
    <property type="protein sequence ID" value="XP_022651204"/>
    <property type="gene ID" value="LOC111246224"/>
</dbReference>
<dbReference type="GO" id="GO:0004345">
    <property type="term" value="F:glucose-6-phosphate dehydrogenase activity"/>
    <property type="evidence" value="ECO:0007669"/>
    <property type="project" value="UniProtKB-EC"/>
</dbReference>
<protein>
    <recommendedName>
        <fullName evidence="5 11">Glucose-6-phosphate 1-dehydrogenase</fullName>
        <ecNumber evidence="4 11">1.1.1.49</ecNumber>
    </recommendedName>
</protein>
<evidence type="ECO:0000259" key="15">
    <source>
        <dbReference type="Pfam" id="PF02781"/>
    </source>
</evidence>
<dbReference type="GO" id="GO:0050661">
    <property type="term" value="F:NADP binding"/>
    <property type="evidence" value="ECO:0007669"/>
    <property type="project" value="InterPro"/>
</dbReference>
<dbReference type="InterPro" id="IPR036291">
    <property type="entry name" value="NAD(P)-bd_dom_sf"/>
</dbReference>
<dbReference type="CTD" id="32974"/>
<dbReference type="Gene3D" id="3.40.50.720">
    <property type="entry name" value="NAD(P)-binding Rossmann-like Domain"/>
    <property type="match status" value="1"/>
</dbReference>
<dbReference type="SUPFAM" id="SSF55347">
    <property type="entry name" value="Glyceraldehyde-3-phosphate dehydrogenase-like, C-terminal domain"/>
    <property type="match status" value="1"/>
</dbReference>
<evidence type="ECO:0000256" key="7">
    <source>
        <dbReference type="ARBA" id="ARBA00022857"/>
    </source>
</evidence>
<dbReference type="OrthoDB" id="60984at2759"/>
<dbReference type="InterPro" id="IPR022674">
    <property type="entry name" value="G6P_DH_NAD-bd"/>
</dbReference>
<evidence type="ECO:0000256" key="6">
    <source>
        <dbReference type="ARBA" id="ARBA00022526"/>
    </source>
</evidence>
<dbReference type="InterPro" id="IPR019796">
    <property type="entry name" value="G6P_DH_AS"/>
</dbReference>
<evidence type="ECO:0000256" key="10">
    <source>
        <dbReference type="ARBA" id="ARBA00047696"/>
    </source>
</evidence>
<keyword evidence="13" id="KW-0812">Transmembrane</keyword>
<feature type="region of interest" description="Disordered" evidence="12">
    <location>
        <begin position="559"/>
        <end position="609"/>
    </location>
</feature>
<evidence type="ECO:0000256" key="12">
    <source>
        <dbReference type="SAM" id="MobiDB-lite"/>
    </source>
</evidence>
<dbReference type="PANTHER" id="PTHR23429:SF0">
    <property type="entry name" value="GLUCOSE-6-PHOSPHATE 1-DEHYDROGENASE"/>
    <property type="match status" value="1"/>
</dbReference>
<feature type="domain" description="Glucose-6-phosphate dehydrogenase NAD-binding" evidence="14">
    <location>
        <begin position="88"/>
        <end position="276"/>
    </location>
</feature>
<dbReference type="EnsemblMetazoa" id="XM_022795470">
    <property type="protein sequence ID" value="XP_022651205"/>
    <property type="gene ID" value="LOC111246224"/>
</dbReference>
<dbReference type="GO" id="GO:0005829">
    <property type="term" value="C:cytosol"/>
    <property type="evidence" value="ECO:0007669"/>
    <property type="project" value="TreeGrafter"/>
</dbReference>
<organism evidence="16 17">
    <name type="scientific">Varroa destructor</name>
    <name type="common">Honeybee mite</name>
    <dbReference type="NCBI Taxonomy" id="109461"/>
    <lineage>
        <taxon>Eukaryota</taxon>
        <taxon>Metazoa</taxon>
        <taxon>Ecdysozoa</taxon>
        <taxon>Arthropoda</taxon>
        <taxon>Chelicerata</taxon>
        <taxon>Arachnida</taxon>
        <taxon>Acari</taxon>
        <taxon>Parasitiformes</taxon>
        <taxon>Mesostigmata</taxon>
        <taxon>Gamasina</taxon>
        <taxon>Dermanyssoidea</taxon>
        <taxon>Varroidae</taxon>
        <taxon>Varroa</taxon>
    </lineage>
</organism>
<evidence type="ECO:0000256" key="13">
    <source>
        <dbReference type="SAM" id="Phobius"/>
    </source>
</evidence>
<evidence type="ECO:0000256" key="3">
    <source>
        <dbReference type="ARBA" id="ARBA00009975"/>
    </source>
</evidence>
<evidence type="ECO:0000259" key="14">
    <source>
        <dbReference type="Pfam" id="PF00479"/>
    </source>
</evidence>
<reference evidence="16" key="1">
    <citation type="submission" date="2021-01" db="UniProtKB">
        <authorList>
            <consortium name="EnsemblMetazoa"/>
        </authorList>
    </citation>
    <scope>IDENTIFICATION</scope>
</reference>
<feature type="compositionally biased region" description="Low complexity" evidence="12">
    <location>
        <begin position="652"/>
        <end position="667"/>
    </location>
</feature>
<keyword evidence="6 11" id="KW-0313">Glucose metabolism</keyword>
<evidence type="ECO:0000313" key="16">
    <source>
        <dbReference type="EnsemblMetazoa" id="XP_022651202"/>
    </source>
</evidence>
<accession>A0A7M7JF28</accession>
<evidence type="ECO:0000256" key="2">
    <source>
        <dbReference type="ARBA" id="ARBA00004937"/>
    </source>
</evidence>
<sequence length="769" mass="86029">MGERNTESVSGEVTLGASTQLLASTAAAAASKGAMAAYLNGAQNGSSDGGSLEAVVGAPLCPQMLALFREAMRFDSCKNKDVPAHSFVVFGASGDLAKKKIYPTLWALFRDDLLPKGTKIIGYGRSPLTIEQLEERIRPYIRFRDTNEDGRAQQLRESDEVLFKEFFTANSYVTGSYDEASAFENLQAHLLGLEEGSMVANRLFYLALPPTVFQSVSKMVKQYCMSSSGWSRLIIEKPFGRDLKSSAELSRHLASVFKEEQIYRIDHYLGKEMVQNLITLRFANRIFGPTWNRDNIACIVITFKEDIGTQGRGGYFDQFGIIRDVMQNHLCQILSIVAMEKPVSTKADDIRDEKVKVLKCVSPIRLENVVLGQYVGNPSGTAEQTQGYLDDQTVPRGSITPTFATAVCYINNERWDGVPFILRCGKALNERKAEVRIQYRDVPGDIFDGQTKRNELVMRVQPGEAVYVKLMNKKPGMSFGIEETELDLSYNSRYKGMVLPDAYERLILDVFLGSQTNFVRSDELAEAWRIFTPLLKRIEDDRAKPIRYVFGRPNFSLRPDPPPMASSSSVHAAQRLSHSSPQSFSLPSVHSPNYAATSSPRSSSTSTTASYFSTTTSFHRSPTLPAIIPVLHEEHVVHQQQQRSIDAVEAYSNSASSQQQQPSGSSQTVALGAVQKQQKKVRLIQVPASELPSGGINGPLRPLRSTRLRPRPPRHPPFSPIYQLHKEVKHLSFLLLMVILAIVICVLLYFMLKQRRELTRRLIKDRYFT</sequence>
<name>A0A7M7JF28_VARDE</name>
<dbReference type="EnsemblMetazoa" id="XM_022795468">
    <property type="protein sequence ID" value="XP_022651203"/>
    <property type="gene ID" value="LOC111246224"/>
</dbReference>
<keyword evidence="17" id="KW-1185">Reference proteome</keyword>
<dbReference type="RefSeq" id="XP_022651206.1">
    <property type="nucleotide sequence ID" value="XM_022795471.1"/>
</dbReference>
<keyword evidence="9 11" id="KW-0119">Carbohydrate metabolism</keyword>
<feature type="region of interest" description="Disordered" evidence="12">
    <location>
        <begin position="695"/>
        <end position="714"/>
    </location>
</feature>
<evidence type="ECO:0000256" key="11">
    <source>
        <dbReference type="RuleBase" id="RU362120"/>
    </source>
</evidence>
<keyword evidence="13" id="KW-1133">Transmembrane helix</keyword>
<evidence type="ECO:0000256" key="8">
    <source>
        <dbReference type="ARBA" id="ARBA00023002"/>
    </source>
</evidence>
<dbReference type="SUPFAM" id="SSF51735">
    <property type="entry name" value="NAD(P)-binding Rossmann-fold domains"/>
    <property type="match status" value="1"/>
</dbReference>
<dbReference type="AlphaFoldDB" id="A0A7M7JF28"/>
<comment type="pathway">
    <text evidence="2 11">Carbohydrate degradation; pentose phosphate pathway; D-ribulose 5-phosphate from D-glucose 6-phosphate (oxidative stage): step 1/3.</text>
</comment>
<evidence type="ECO:0000256" key="9">
    <source>
        <dbReference type="ARBA" id="ARBA00023277"/>
    </source>
</evidence>
<dbReference type="InParanoid" id="A0A7M7JF28"/>
<feature type="compositionally biased region" description="Low complexity" evidence="12">
    <location>
        <begin position="576"/>
        <end position="609"/>
    </location>
</feature>
<dbReference type="Pfam" id="PF00479">
    <property type="entry name" value="G6PD_N"/>
    <property type="match status" value="1"/>
</dbReference>
<evidence type="ECO:0000256" key="5">
    <source>
        <dbReference type="ARBA" id="ARBA00020444"/>
    </source>
</evidence>
<keyword evidence="7 11" id="KW-0521">NADP</keyword>
<dbReference type="EC" id="1.1.1.49" evidence="4 11"/>
<dbReference type="PROSITE" id="PS00069">
    <property type="entry name" value="G6P_DEHYDROGENASE"/>
    <property type="match status" value="1"/>
</dbReference>
<dbReference type="RefSeq" id="XP_022651204.1">
    <property type="nucleotide sequence ID" value="XM_022795469.1"/>
</dbReference>
<dbReference type="InterPro" id="IPR022675">
    <property type="entry name" value="G6P_DH_C"/>
</dbReference>
<dbReference type="GO" id="GO:0006006">
    <property type="term" value="P:glucose metabolic process"/>
    <property type="evidence" value="ECO:0007669"/>
    <property type="project" value="UniProtKB-KW"/>
</dbReference>
<comment type="function">
    <text evidence="11">Catalyzes the rate-limiting step of the oxidative pentose-phosphate pathway, which represents a route for the dissimilation of carbohydrates besides glycolysis.</text>
</comment>
<dbReference type="EnsemblMetazoa" id="XM_022795467">
    <property type="protein sequence ID" value="XP_022651202"/>
    <property type="gene ID" value="LOC111246224"/>
</dbReference>
<dbReference type="PANTHER" id="PTHR23429">
    <property type="entry name" value="GLUCOSE-6-PHOSPHATE 1-DEHYDROGENASE G6PD"/>
    <property type="match status" value="1"/>
</dbReference>
<comment type="function">
    <text evidence="1">Cytosolic glucose-6-phosphate dehydrogenase that catalyzes the first and rate-limiting step of the oxidative branch within the pentose phosphate pathway/shunt, an alternative route to glycolysis for the dissimilation of carbohydrates and a major source of reducing power and metabolic intermediates for fatty acid and nucleic acid biosynthetic processes.</text>
</comment>
<dbReference type="HAMAP" id="MF_00966">
    <property type="entry name" value="G6PD"/>
    <property type="match status" value="1"/>
</dbReference>
<proteinExistence type="inferred from homology"/>
<dbReference type="InterPro" id="IPR001282">
    <property type="entry name" value="G6P_DH"/>
</dbReference>
<dbReference type="FunCoup" id="A0A7M7JF28">
    <property type="interactions" value="709"/>
</dbReference>
<comment type="catalytic activity">
    <reaction evidence="10">
        <text>D-glucose 6-phosphate + NADP(+) = 6-phospho-D-glucono-1,5-lactone + NADPH + H(+)</text>
        <dbReference type="Rhea" id="RHEA:15841"/>
        <dbReference type="ChEBI" id="CHEBI:15378"/>
        <dbReference type="ChEBI" id="CHEBI:57783"/>
        <dbReference type="ChEBI" id="CHEBI:57955"/>
        <dbReference type="ChEBI" id="CHEBI:58349"/>
        <dbReference type="ChEBI" id="CHEBI:61548"/>
        <dbReference type="EC" id="1.1.1.49"/>
    </reaction>
    <physiologicalReaction direction="left-to-right" evidence="10">
        <dbReference type="Rhea" id="RHEA:15842"/>
    </physiologicalReaction>
</comment>
<dbReference type="RefSeq" id="XP_022651202.1">
    <property type="nucleotide sequence ID" value="XM_022795467.1"/>
</dbReference>
<dbReference type="Proteomes" id="UP000594260">
    <property type="component" value="Unplaced"/>
</dbReference>
<evidence type="ECO:0000256" key="4">
    <source>
        <dbReference type="ARBA" id="ARBA00013019"/>
    </source>
</evidence>
<dbReference type="RefSeq" id="XP_022651203.1">
    <property type="nucleotide sequence ID" value="XM_022795468.1"/>
</dbReference>
<keyword evidence="13" id="KW-0472">Membrane</keyword>
<comment type="similarity">
    <text evidence="3 11">Belongs to the glucose-6-phosphate dehydrogenase family.</text>
</comment>
<feature type="domain" description="Glucose-6-phosphate dehydrogenase C-terminal" evidence="15">
    <location>
        <begin position="279"/>
        <end position="551"/>
    </location>
</feature>